<dbReference type="RefSeq" id="WP_144308188.1">
    <property type="nucleotide sequence ID" value="NZ_VMNK01000003.1"/>
</dbReference>
<organism evidence="2 3">
    <name type="scientific">Denitromonas halophila</name>
    <dbReference type="NCBI Taxonomy" id="1629404"/>
    <lineage>
        <taxon>Bacteria</taxon>
        <taxon>Pseudomonadati</taxon>
        <taxon>Pseudomonadota</taxon>
        <taxon>Betaproteobacteria</taxon>
        <taxon>Rhodocyclales</taxon>
        <taxon>Zoogloeaceae</taxon>
        <taxon>Denitromonas</taxon>
    </lineage>
</organism>
<accession>A0A557R0J8</accession>
<keyword evidence="3" id="KW-1185">Reference proteome</keyword>
<dbReference type="EMBL" id="VMNK01000003">
    <property type="protein sequence ID" value="TVO58654.1"/>
    <property type="molecule type" value="Genomic_DNA"/>
</dbReference>
<feature type="signal peptide" evidence="1">
    <location>
        <begin position="1"/>
        <end position="20"/>
    </location>
</feature>
<sequence>MKTLFLTALTALTLSTAANADTPAAEIEMYAPTVCLACIDYAEHLRQHGFKVTVNRLPMDDLKATKERLKVPRGYEAIPSATIAGYFIEGHVPAEDIQLLLEKNPDARGLAVPGLPLGAPGREYSSPTCETGCTTLDKTKGTERPRREPFNTFLILKDGDSKVWWRH</sequence>
<dbReference type="OrthoDB" id="8563381at2"/>
<protein>
    <submittedName>
        <fullName evidence="2">Metal-binding protein</fullName>
    </submittedName>
</protein>
<feature type="chain" id="PRO_5022168903" evidence="1">
    <location>
        <begin position="21"/>
        <end position="167"/>
    </location>
</feature>
<reference evidence="2 3" key="1">
    <citation type="submission" date="2019-07" db="EMBL/GenBank/DDBJ databases">
        <title>The pathways for chlorine oxyanion respiration interact through the shared metabolite chlorate.</title>
        <authorList>
            <person name="Barnum T.P."/>
            <person name="Cheng Y."/>
            <person name="Hill K.A."/>
            <person name="Lucas L.N."/>
            <person name="Carlson H.K."/>
            <person name="Coates J.D."/>
        </authorList>
    </citation>
    <scope>NUCLEOTIDE SEQUENCE [LARGE SCALE GENOMIC DNA]</scope>
    <source>
        <strain evidence="2 3">SFB-3</strain>
    </source>
</reference>
<dbReference type="InterPro" id="IPR007332">
    <property type="entry name" value="DUF411"/>
</dbReference>
<evidence type="ECO:0000256" key="1">
    <source>
        <dbReference type="SAM" id="SignalP"/>
    </source>
</evidence>
<proteinExistence type="predicted"/>
<name>A0A557R0J8_9RHOO</name>
<keyword evidence="1" id="KW-0732">Signal</keyword>
<dbReference type="Pfam" id="PF04214">
    <property type="entry name" value="DUF411"/>
    <property type="match status" value="1"/>
</dbReference>
<evidence type="ECO:0000313" key="3">
    <source>
        <dbReference type="Proteomes" id="UP000319502"/>
    </source>
</evidence>
<dbReference type="AlphaFoldDB" id="A0A557R0J8"/>
<evidence type="ECO:0000313" key="2">
    <source>
        <dbReference type="EMBL" id="TVO58654.1"/>
    </source>
</evidence>
<dbReference type="Proteomes" id="UP000319502">
    <property type="component" value="Unassembled WGS sequence"/>
</dbReference>
<gene>
    <name evidence="2" type="ORF">FHP91_03040</name>
</gene>
<comment type="caution">
    <text evidence="2">The sequence shown here is derived from an EMBL/GenBank/DDBJ whole genome shotgun (WGS) entry which is preliminary data.</text>
</comment>